<evidence type="ECO:0000256" key="2">
    <source>
        <dbReference type="ARBA" id="ARBA00022723"/>
    </source>
</evidence>
<feature type="binding site" evidence="6">
    <location>
        <position position="200"/>
    </location>
    <ligand>
        <name>Mg(2+)</name>
        <dbReference type="ChEBI" id="CHEBI:18420"/>
    </ligand>
</feature>
<evidence type="ECO:0000313" key="10">
    <source>
        <dbReference type="Proteomes" id="UP000664303"/>
    </source>
</evidence>
<dbReference type="PANTHER" id="PTHR48080">
    <property type="entry name" value="D-GALACTONATE DEHYDRATASE-RELATED"/>
    <property type="match status" value="1"/>
</dbReference>
<keyword evidence="10" id="KW-1185">Reference proteome</keyword>
<dbReference type="GO" id="GO:0016855">
    <property type="term" value="F:racemase and epimerase activity, acting on amino acids and derivatives"/>
    <property type="evidence" value="ECO:0007669"/>
    <property type="project" value="UniProtKB-UniRule"/>
</dbReference>
<dbReference type="Pfam" id="PF13378">
    <property type="entry name" value="MR_MLE_C"/>
    <property type="match status" value="1"/>
</dbReference>
<keyword evidence="2 6" id="KW-0479">Metal-binding</keyword>
<dbReference type="RefSeq" id="WP_206559537.1">
    <property type="nucleotide sequence ID" value="NZ_JAFKCZ010000004.1"/>
</dbReference>
<dbReference type="Pfam" id="PF02746">
    <property type="entry name" value="MR_MLE_N"/>
    <property type="match status" value="1"/>
</dbReference>
<dbReference type="PANTHER" id="PTHR48080:SF3">
    <property type="entry name" value="ENOLASE SUPERFAMILY MEMBER DDB_G0284701"/>
    <property type="match status" value="1"/>
</dbReference>
<comment type="cofactor">
    <cofactor evidence="6 7">
        <name>Mg(2+)</name>
        <dbReference type="ChEBI" id="CHEBI:18420"/>
    </cofactor>
    <text evidence="6 7">Binds 1 Mg(2+) ion per subunit.</text>
</comment>
<feature type="binding site" evidence="6">
    <location>
        <position position="174"/>
    </location>
    <ligand>
        <name>Mg(2+)</name>
        <dbReference type="ChEBI" id="CHEBI:18420"/>
    </ligand>
</feature>
<sequence>MKLTASRRFIELNQPFRVTFGTLTGLDVIDVEVSDGDYTGRGQCCPMSIYKQTADSTLADIAAVTPAIEVGEIDRAALQTLMPPSSARNALDCALWDLEAKRRGVSAWEVAGLPPRETLESDVSLGIDTPRDMAARAADLREASCIKLKLGGEHDLDCVAAVRAELPDMPLFVDVNCGWNLAQLNEYAPRLQELGVFMIEQPLPPEQDAELDGYTGPVPLCADESCHDRGDLPRLAGRFAYVNIKLDKTGGLTEALALAEAADAAGFRCMVGCMLGSGIAMAPAYILGTRCEVVDLDVPLIARRQGDDYVHHDGARLHLFNSSVWG</sequence>
<gene>
    <name evidence="9" type="ORF">JYP50_05800</name>
</gene>
<dbReference type="GO" id="GO:0046872">
    <property type="term" value="F:metal ion binding"/>
    <property type="evidence" value="ECO:0007669"/>
    <property type="project" value="UniProtKB-KW"/>
</dbReference>
<dbReference type="EMBL" id="JAFKCZ010000004">
    <property type="protein sequence ID" value="MBN7796090.1"/>
    <property type="molecule type" value="Genomic_DNA"/>
</dbReference>
<evidence type="ECO:0000256" key="7">
    <source>
        <dbReference type="RuleBase" id="RU366006"/>
    </source>
</evidence>
<keyword evidence="4 7" id="KW-0413">Isomerase</keyword>
<feature type="domain" description="Mandelate racemase/muconate lactonizing enzyme C-terminal" evidence="8">
    <location>
        <begin position="130"/>
        <end position="221"/>
    </location>
</feature>
<dbReference type="InterPro" id="IPR018110">
    <property type="entry name" value="Mandel_Rmase/mucon_lact_enz_CS"/>
</dbReference>
<feature type="binding site" evidence="6">
    <location>
        <position position="223"/>
    </location>
    <ligand>
        <name>Mg(2+)</name>
        <dbReference type="ChEBI" id="CHEBI:18420"/>
    </ligand>
</feature>
<evidence type="ECO:0000256" key="5">
    <source>
        <dbReference type="PIRSR" id="PIRSR634603-1"/>
    </source>
</evidence>
<evidence type="ECO:0000256" key="3">
    <source>
        <dbReference type="ARBA" id="ARBA00022842"/>
    </source>
</evidence>
<dbReference type="PROSITE" id="PS00909">
    <property type="entry name" value="MR_MLE_2"/>
    <property type="match status" value="1"/>
</dbReference>
<dbReference type="GO" id="GO:0009063">
    <property type="term" value="P:amino acid catabolic process"/>
    <property type="evidence" value="ECO:0007669"/>
    <property type="project" value="InterPro"/>
</dbReference>
<dbReference type="InterPro" id="IPR013342">
    <property type="entry name" value="Mandelate_racemase_C"/>
</dbReference>
<name>A0A939DDH9_9GAMM</name>
<dbReference type="Gene3D" id="3.30.390.10">
    <property type="entry name" value="Enolase-like, N-terminal domain"/>
    <property type="match status" value="1"/>
</dbReference>
<comment type="similarity">
    <text evidence="1 7">Belongs to the mandelate racemase/muconate lactonizing enzyme family.</text>
</comment>
<comment type="caution">
    <text evidence="9">The sequence shown here is derived from an EMBL/GenBank/DDBJ whole genome shotgun (WGS) entry which is preliminary data.</text>
</comment>
<organism evidence="9 10">
    <name type="scientific">Parahaliea mediterranea</name>
    <dbReference type="NCBI Taxonomy" id="651086"/>
    <lineage>
        <taxon>Bacteria</taxon>
        <taxon>Pseudomonadati</taxon>
        <taxon>Pseudomonadota</taxon>
        <taxon>Gammaproteobacteria</taxon>
        <taxon>Cellvibrionales</taxon>
        <taxon>Halieaceae</taxon>
        <taxon>Parahaliea</taxon>
    </lineage>
</organism>
<dbReference type="InterPro" id="IPR036849">
    <property type="entry name" value="Enolase-like_C_sf"/>
</dbReference>
<proteinExistence type="inferred from homology"/>
<dbReference type="InterPro" id="IPR034603">
    <property type="entry name" value="Dipeptide_epimerase"/>
</dbReference>
<dbReference type="SFLD" id="SFLDG00180">
    <property type="entry name" value="muconate_cycloisomerase"/>
    <property type="match status" value="1"/>
</dbReference>
<protein>
    <recommendedName>
        <fullName evidence="7">Dipeptide epimerase</fullName>
        <ecNumber evidence="7">5.1.1.-</ecNumber>
    </recommendedName>
</protein>
<evidence type="ECO:0000256" key="1">
    <source>
        <dbReference type="ARBA" id="ARBA00008031"/>
    </source>
</evidence>
<evidence type="ECO:0000313" key="9">
    <source>
        <dbReference type="EMBL" id="MBN7796090.1"/>
    </source>
</evidence>
<dbReference type="AlphaFoldDB" id="A0A939DDH9"/>
<evidence type="ECO:0000259" key="8">
    <source>
        <dbReference type="SMART" id="SM00922"/>
    </source>
</evidence>
<dbReference type="SFLD" id="SFLDS00001">
    <property type="entry name" value="Enolase"/>
    <property type="match status" value="1"/>
</dbReference>
<keyword evidence="3 6" id="KW-0460">Magnesium</keyword>
<dbReference type="InterPro" id="IPR029017">
    <property type="entry name" value="Enolase-like_N"/>
</dbReference>
<evidence type="ECO:0000256" key="4">
    <source>
        <dbReference type="ARBA" id="ARBA00023235"/>
    </source>
</evidence>
<dbReference type="SUPFAM" id="SSF51604">
    <property type="entry name" value="Enolase C-terminal domain-like"/>
    <property type="match status" value="1"/>
</dbReference>
<dbReference type="Proteomes" id="UP000664303">
    <property type="component" value="Unassembled WGS sequence"/>
</dbReference>
<dbReference type="CDD" id="cd03319">
    <property type="entry name" value="L-Ala-DL-Glu_epimerase"/>
    <property type="match status" value="1"/>
</dbReference>
<dbReference type="SMART" id="SM00922">
    <property type="entry name" value="MR_MLE"/>
    <property type="match status" value="1"/>
</dbReference>
<dbReference type="SFLD" id="SFLDF00010">
    <property type="entry name" value="dipeptide_epimerase"/>
    <property type="match status" value="1"/>
</dbReference>
<dbReference type="EC" id="5.1.1.-" evidence="7"/>
<feature type="active site" description="Proton acceptor; specific for (S)-substrate epimerization" evidence="5">
    <location>
        <position position="245"/>
    </location>
</feature>
<dbReference type="InterPro" id="IPR029065">
    <property type="entry name" value="Enolase_C-like"/>
</dbReference>
<feature type="active site" description="Proton acceptor; specific for (R)-substrate epimerization" evidence="5">
    <location>
        <position position="149"/>
    </location>
</feature>
<accession>A0A939DDH9</accession>
<dbReference type="Gene3D" id="3.20.20.120">
    <property type="entry name" value="Enolase-like C-terminal domain"/>
    <property type="match status" value="1"/>
</dbReference>
<dbReference type="SUPFAM" id="SSF54826">
    <property type="entry name" value="Enolase N-terminal domain-like"/>
    <property type="match status" value="1"/>
</dbReference>
<dbReference type="InterPro" id="IPR013341">
    <property type="entry name" value="Mandelate_racemase_N_dom"/>
</dbReference>
<dbReference type="InterPro" id="IPR034593">
    <property type="entry name" value="DgoD-like"/>
</dbReference>
<reference evidence="9" key="1">
    <citation type="submission" date="2021-02" db="EMBL/GenBank/DDBJ databases">
        <title>PHA producing bacteria isolated from coastal sediment in Guangdong, Shenzhen.</title>
        <authorList>
            <person name="Zheng W."/>
            <person name="Yu S."/>
            <person name="Huang Y."/>
        </authorList>
    </citation>
    <scope>NUCLEOTIDE SEQUENCE</scope>
    <source>
        <strain evidence="9">TN14-10</strain>
    </source>
</reference>
<evidence type="ECO:0000256" key="6">
    <source>
        <dbReference type="PIRSR" id="PIRSR634603-3"/>
    </source>
</evidence>